<evidence type="ECO:0000313" key="2">
    <source>
        <dbReference type="Proteomes" id="UP001054945"/>
    </source>
</evidence>
<evidence type="ECO:0000313" key="1">
    <source>
        <dbReference type="EMBL" id="GIZ01616.1"/>
    </source>
</evidence>
<protein>
    <recommendedName>
        <fullName evidence="3">Ribosomal protein S10</fullName>
    </recommendedName>
</protein>
<gene>
    <name evidence="1" type="ORF">CEXT_605621</name>
</gene>
<evidence type="ECO:0008006" key="3">
    <source>
        <dbReference type="Google" id="ProtNLM"/>
    </source>
</evidence>
<accession>A0AAV4Y5A1</accession>
<proteinExistence type="predicted"/>
<keyword evidence="2" id="KW-1185">Reference proteome</keyword>
<organism evidence="1 2">
    <name type="scientific">Caerostris extrusa</name>
    <name type="common">Bark spider</name>
    <name type="synonym">Caerostris bankana</name>
    <dbReference type="NCBI Taxonomy" id="172846"/>
    <lineage>
        <taxon>Eukaryota</taxon>
        <taxon>Metazoa</taxon>
        <taxon>Ecdysozoa</taxon>
        <taxon>Arthropoda</taxon>
        <taxon>Chelicerata</taxon>
        <taxon>Arachnida</taxon>
        <taxon>Araneae</taxon>
        <taxon>Araneomorphae</taxon>
        <taxon>Entelegynae</taxon>
        <taxon>Araneoidea</taxon>
        <taxon>Araneidae</taxon>
        <taxon>Caerostris</taxon>
    </lineage>
</organism>
<sequence>MEKNLLQKSVTVFVSFKEVEYNNAFQLSTPLLRKKRPLREKEGSSSLPIVVFPSPKKWKVLFRKKRDHRNCNGRAWEKSSMLCLPVAMVTHSCLLRLPIKLSRSGCPEKIFFDLVEKRLSVFLPIKKMEEEEKDFLRKVM</sequence>
<comment type="caution">
    <text evidence="1">The sequence shown here is derived from an EMBL/GenBank/DDBJ whole genome shotgun (WGS) entry which is preliminary data.</text>
</comment>
<reference evidence="1 2" key="1">
    <citation type="submission" date="2021-06" db="EMBL/GenBank/DDBJ databases">
        <title>Caerostris extrusa draft genome.</title>
        <authorList>
            <person name="Kono N."/>
            <person name="Arakawa K."/>
        </authorList>
    </citation>
    <scope>NUCLEOTIDE SEQUENCE [LARGE SCALE GENOMIC DNA]</scope>
</reference>
<dbReference type="AlphaFoldDB" id="A0AAV4Y5A1"/>
<dbReference type="Proteomes" id="UP001054945">
    <property type="component" value="Unassembled WGS sequence"/>
</dbReference>
<name>A0AAV4Y5A1_CAEEX</name>
<dbReference type="EMBL" id="BPLR01018694">
    <property type="protein sequence ID" value="GIZ01616.1"/>
    <property type="molecule type" value="Genomic_DNA"/>
</dbReference>